<sequence>MEYNIQDMIFQFIGGLGIFLFGIKYMGDGLQQAAGDRLRDILDRFTTNPLMGVLAGMLVTVLIQSSSGTTALTVGLVSAGFMTLRQAIGVIMGANIGTTVTAFIIGIKIGEYALPIMAVGAILLFFFKNKKVHSLGQVIFGFGMLFFGLELMSSGMKPLRSLESFQELMVSMSDNPILGIVVGTVFTLIVQSSSATIGILQELFGQGAIDLQAALPVLFGDNIGTTITAVLAAIGTSIAARRAALVHVIFNIVGTIIFTILLVPFTSLIQYFQTSLNLNPEMTIAFAHGTFNVTNAVIQFPFIAVLAWIVTKLIRGEDSAIDFKPQHLNPIFIEQSPAIALTEAQKEIVRMAEFSLQGLKEANQFLNTQEKKHADMATQLEAAINNLDKKITEYLVLLSEKPLSHTDSEKHSVLAGVVGDIERVGDHVENLVELVDFQISNRVSLSDEALAELNEMLELTISTLQDAINALTNFDTELAQTVIAKERKIDQMERVLRKRHVLRLNERSCSGDASIIFVDMVSNLERIGDHAVNIADGVLGEQGKVNLKQSL</sequence>
<dbReference type="PATRIC" id="fig|86662.23.peg.708"/>
<comment type="subcellular location">
    <subcellularLocation>
        <location evidence="1">Cell membrane</location>
        <topology evidence="1">Multi-pass membrane protein</topology>
    </subcellularLocation>
</comment>
<comment type="caution">
    <text evidence="8">The sequence shown here is derived from an EMBL/GenBank/DDBJ whole genome shotgun (WGS) entry which is preliminary data.</text>
</comment>
<feature type="transmembrane region" description="Helical" evidence="6">
    <location>
        <begin position="177"/>
        <end position="201"/>
    </location>
</feature>
<dbReference type="EMBL" id="LXLX01000014">
    <property type="protein sequence ID" value="OFE00126.1"/>
    <property type="molecule type" value="Genomic_DNA"/>
</dbReference>
<evidence type="ECO:0000256" key="4">
    <source>
        <dbReference type="ARBA" id="ARBA00022989"/>
    </source>
</evidence>
<feature type="domain" description="PhoU" evidence="7">
    <location>
        <begin position="453"/>
        <end position="536"/>
    </location>
</feature>
<dbReference type="RefSeq" id="WP_002203354.1">
    <property type="nucleotide sequence ID" value="NZ_FMJF01000034.1"/>
</dbReference>
<dbReference type="Pfam" id="PF01895">
    <property type="entry name" value="PhoU"/>
    <property type="match status" value="2"/>
</dbReference>
<dbReference type="InterPro" id="IPR004633">
    <property type="entry name" value="NaPi_cotrn-rel/YqeW-like"/>
</dbReference>
<feature type="transmembrane region" description="Helical" evidence="6">
    <location>
        <begin position="213"/>
        <end position="236"/>
    </location>
</feature>
<evidence type="ECO:0000256" key="2">
    <source>
        <dbReference type="ARBA" id="ARBA00022475"/>
    </source>
</evidence>
<dbReference type="GO" id="GO:0044341">
    <property type="term" value="P:sodium-dependent phosphate transport"/>
    <property type="evidence" value="ECO:0007669"/>
    <property type="project" value="InterPro"/>
</dbReference>
<organism evidence="8 9">
    <name type="scientific">Bacillus mycoides</name>
    <dbReference type="NCBI Taxonomy" id="1405"/>
    <lineage>
        <taxon>Bacteria</taxon>
        <taxon>Bacillati</taxon>
        <taxon>Bacillota</taxon>
        <taxon>Bacilli</taxon>
        <taxon>Bacillales</taxon>
        <taxon>Bacillaceae</taxon>
        <taxon>Bacillus</taxon>
        <taxon>Bacillus cereus group</taxon>
    </lineage>
</organism>
<dbReference type="Gene3D" id="1.20.58.220">
    <property type="entry name" value="Phosphate transport system protein phou homolog 2, domain 2"/>
    <property type="match status" value="1"/>
</dbReference>
<evidence type="ECO:0000313" key="8">
    <source>
        <dbReference type="EMBL" id="OFE00126.1"/>
    </source>
</evidence>
<feature type="transmembrane region" description="Helical" evidence="6">
    <location>
        <begin position="135"/>
        <end position="156"/>
    </location>
</feature>
<dbReference type="PANTHER" id="PTHR10010">
    <property type="entry name" value="SOLUTE CARRIER FAMILY 34 SODIUM PHOSPHATE , MEMBER 2-RELATED"/>
    <property type="match status" value="1"/>
</dbReference>
<evidence type="ECO:0000256" key="5">
    <source>
        <dbReference type="ARBA" id="ARBA00023136"/>
    </source>
</evidence>
<feature type="transmembrane region" description="Helical" evidence="6">
    <location>
        <begin position="284"/>
        <end position="310"/>
    </location>
</feature>
<keyword evidence="3 6" id="KW-0812">Transmembrane</keyword>
<accession>A0A1D3MUT3</accession>
<evidence type="ECO:0000256" key="3">
    <source>
        <dbReference type="ARBA" id="ARBA00022692"/>
    </source>
</evidence>
<keyword evidence="2" id="KW-1003">Cell membrane</keyword>
<feature type="transmembrane region" description="Helical" evidence="6">
    <location>
        <begin position="6"/>
        <end position="27"/>
    </location>
</feature>
<feature type="transmembrane region" description="Helical" evidence="6">
    <location>
        <begin position="48"/>
        <end position="67"/>
    </location>
</feature>
<reference evidence="8 9" key="1">
    <citation type="submission" date="2016-05" db="EMBL/GenBank/DDBJ databases">
        <title>Bacillus thuringiensis and Bacillus weihenstephanensis as novel biocontrol agents of wilt causing Verticillium species.</title>
        <authorList>
            <person name="Hollensteiner J."/>
            <person name="Wemheuer F."/>
            <person name="Harting R."/>
            <person name="Kolarzyk A."/>
            <person name="Diaz-Valerio S."/>
            <person name="Poehlein A."/>
            <person name="Brzuszkiewicz E."/>
            <person name="Nesemann K."/>
            <person name="Braus-Stromeyer S."/>
            <person name="Braus G."/>
            <person name="Daniel R."/>
            <person name="Liesegang H."/>
        </authorList>
    </citation>
    <scope>NUCLEOTIDE SEQUENCE [LARGE SCALE GENOMIC DNA]</scope>
    <source>
        <strain evidence="8 9">GOE11</strain>
    </source>
</reference>
<dbReference type="Pfam" id="PF02690">
    <property type="entry name" value="Na_Pi_cotrans"/>
    <property type="match status" value="1"/>
</dbReference>
<feature type="domain" description="PhoU" evidence="7">
    <location>
        <begin position="348"/>
        <end position="435"/>
    </location>
</feature>
<dbReference type="InterPro" id="IPR003841">
    <property type="entry name" value="Na/Pi_transpt"/>
</dbReference>
<dbReference type="GO" id="GO:0005436">
    <property type="term" value="F:sodium:phosphate symporter activity"/>
    <property type="evidence" value="ECO:0007669"/>
    <property type="project" value="InterPro"/>
</dbReference>
<name>A0A1D3MUT3_BACMY</name>
<keyword evidence="4 6" id="KW-1133">Transmembrane helix</keyword>
<protein>
    <submittedName>
        <fullName evidence="8">Sodium:phosphate symporter</fullName>
    </submittedName>
</protein>
<dbReference type="SUPFAM" id="SSF109755">
    <property type="entry name" value="PhoU-like"/>
    <property type="match status" value="1"/>
</dbReference>
<feature type="transmembrane region" description="Helical" evidence="6">
    <location>
        <begin position="112"/>
        <end position="129"/>
    </location>
</feature>
<dbReference type="InterPro" id="IPR038078">
    <property type="entry name" value="PhoU-like_sf"/>
</dbReference>
<evidence type="ECO:0000256" key="6">
    <source>
        <dbReference type="SAM" id="Phobius"/>
    </source>
</evidence>
<dbReference type="NCBIfam" id="TIGR00704">
    <property type="entry name" value="NaPi_cotrn_rel"/>
    <property type="match status" value="1"/>
</dbReference>
<evidence type="ECO:0000259" key="7">
    <source>
        <dbReference type="Pfam" id="PF01895"/>
    </source>
</evidence>
<gene>
    <name evidence="8" type="ORF">BWGOE11_08200</name>
</gene>
<keyword evidence="5 6" id="KW-0472">Membrane</keyword>
<dbReference type="GO" id="GO:0005886">
    <property type="term" value="C:plasma membrane"/>
    <property type="evidence" value="ECO:0007669"/>
    <property type="project" value="UniProtKB-SubCell"/>
</dbReference>
<evidence type="ECO:0000256" key="1">
    <source>
        <dbReference type="ARBA" id="ARBA00004651"/>
    </source>
</evidence>
<feature type="transmembrane region" description="Helical" evidence="6">
    <location>
        <begin position="248"/>
        <end position="272"/>
    </location>
</feature>
<dbReference type="NCBIfam" id="NF037997">
    <property type="entry name" value="Na_Pi_symport"/>
    <property type="match status" value="1"/>
</dbReference>
<dbReference type="InterPro" id="IPR026022">
    <property type="entry name" value="PhoU_dom"/>
</dbReference>
<dbReference type="PANTHER" id="PTHR10010:SF46">
    <property type="entry name" value="SODIUM-DEPENDENT PHOSPHATE TRANSPORT PROTEIN 2B"/>
    <property type="match status" value="1"/>
</dbReference>
<evidence type="ECO:0000313" key="9">
    <source>
        <dbReference type="Proteomes" id="UP000175835"/>
    </source>
</evidence>
<dbReference type="AlphaFoldDB" id="A0A1D3MUT3"/>
<dbReference type="Proteomes" id="UP000175835">
    <property type="component" value="Unassembled WGS sequence"/>
</dbReference>
<proteinExistence type="predicted"/>